<comment type="caution">
    <text evidence="7">The sequence shown here is derived from an EMBL/GenBank/DDBJ whole genome shotgun (WGS) entry which is preliminary data.</text>
</comment>
<protein>
    <submittedName>
        <fullName evidence="7">Lysophospholipid acyltransferase family protein</fullName>
    </submittedName>
</protein>
<dbReference type="Proteomes" id="UP001594288">
    <property type="component" value="Unassembled WGS sequence"/>
</dbReference>
<dbReference type="Pfam" id="PF03279">
    <property type="entry name" value="Lip_A_acyltrans"/>
    <property type="match status" value="1"/>
</dbReference>
<reference evidence="7 8" key="1">
    <citation type="submission" date="2024-09" db="EMBL/GenBank/DDBJ databases">
        <authorList>
            <person name="D'Angelo T."/>
        </authorList>
    </citation>
    <scope>NUCLEOTIDE SEQUENCE [LARGE SCALE GENOMIC DNA]</scope>
    <source>
        <strain evidence="7">SAG AM-311-F02</strain>
    </source>
</reference>
<dbReference type="InterPro" id="IPR004960">
    <property type="entry name" value="LipA_acyltrans"/>
</dbReference>
<sequence length="175" mass="18959">GRGVVFATAHLGSWELAGAALAAMGYHITTVAGVQFSPSLSPMVRQMKERLGITVVSMDTGALTIARTLRKGGVVALHIDGDQFTDGTEVKYFGRDVTLPRGPAALALKMGAALLPAFAVRTSRRHITIMIEDDIAAAAADERDATQQVAAVVEKYVKRYPDQWCMFRPFWEDAH</sequence>
<evidence type="ECO:0000313" key="7">
    <source>
        <dbReference type="EMBL" id="MFC1800411.1"/>
    </source>
</evidence>
<keyword evidence="8" id="KW-1185">Reference proteome</keyword>
<evidence type="ECO:0000256" key="4">
    <source>
        <dbReference type="ARBA" id="ARBA00022679"/>
    </source>
</evidence>
<keyword evidence="5" id="KW-0472">Membrane</keyword>
<dbReference type="PANTHER" id="PTHR30606">
    <property type="entry name" value="LIPID A BIOSYNTHESIS LAUROYL ACYLTRANSFERASE"/>
    <property type="match status" value="1"/>
</dbReference>
<keyword evidence="6 7" id="KW-0012">Acyltransferase</keyword>
<keyword evidence="2" id="KW-1003">Cell membrane</keyword>
<accession>A0ABV6YQR0</accession>
<dbReference type="EMBL" id="JBHPEI010000150">
    <property type="protein sequence ID" value="MFC1800411.1"/>
    <property type="molecule type" value="Genomic_DNA"/>
</dbReference>
<comment type="subcellular location">
    <subcellularLocation>
        <location evidence="1">Cell inner membrane</location>
    </subcellularLocation>
</comment>
<evidence type="ECO:0000256" key="1">
    <source>
        <dbReference type="ARBA" id="ARBA00004533"/>
    </source>
</evidence>
<dbReference type="CDD" id="cd07984">
    <property type="entry name" value="LPLAT_LABLAT-like"/>
    <property type="match status" value="1"/>
</dbReference>
<dbReference type="GO" id="GO:0016746">
    <property type="term" value="F:acyltransferase activity"/>
    <property type="evidence" value="ECO:0007669"/>
    <property type="project" value="UniProtKB-KW"/>
</dbReference>
<name>A0ABV6YQR0_UNCEI</name>
<keyword evidence="3" id="KW-0997">Cell inner membrane</keyword>
<evidence type="ECO:0000256" key="6">
    <source>
        <dbReference type="ARBA" id="ARBA00023315"/>
    </source>
</evidence>
<evidence type="ECO:0000256" key="2">
    <source>
        <dbReference type="ARBA" id="ARBA00022475"/>
    </source>
</evidence>
<organism evidence="7 8">
    <name type="scientific">Eiseniibacteriota bacterium</name>
    <dbReference type="NCBI Taxonomy" id="2212470"/>
    <lineage>
        <taxon>Bacteria</taxon>
        <taxon>Candidatus Eiseniibacteriota</taxon>
    </lineage>
</organism>
<keyword evidence="4" id="KW-0808">Transferase</keyword>
<evidence type="ECO:0000256" key="3">
    <source>
        <dbReference type="ARBA" id="ARBA00022519"/>
    </source>
</evidence>
<proteinExistence type="predicted"/>
<gene>
    <name evidence="7" type="ORF">ACFL2Z_05865</name>
</gene>
<dbReference type="PANTHER" id="PTHR30606:SF9">
    <property type="entry name" value="LIPID A BIOSYNTHESIS LAUROYLTRANSFERASE"/>
    <property type="match status" value="1"/>
</dbReference>
<evidence type="ECO:0000313" key="8">
    <source>
        <dbReference type="Proteomes" id="UP001594288"/>
    </source>
</evidence>
<evidence type="ECO:0000256" key="5">
    <source>
        <dbReference type="ARBA" id="ARBA00023136"/>
    </source>
</evidence>
<feature type="non-terminal residue" evidence="7">
    <location>
        <position position="1"/>
    </location>
</feature>